<evidence type="ECO:0000256" key="8">
    <source>
        <dbReference type="SAM" id="Phobius"/>
    </source>
</evidence>
<evidence type="ECO:0000256" key="2">
    <source>
        <dbReference type="ARBA" id="ARBA00022475"/>
    </source>
</evidence>
<keyword evidence="10" id="KW-1185">Reference proteome</keyword>
<evidence type="ECO:0000313" key="9">
    <source>
        <dbReference type="EMBL" id="CAB0043610.1"/>
    </source>
</evidence>
<keyword evidence="4 8" id="KW-1133">Transmembrane helix</keyword>
<proteinExistence type="predicted"/>
<keyword evidence="2" id="KW-1003">Cell membrane</keyword>
<protein>
    <recommendedName>
        <fullName evidence="11">Ionotropic glutamate receptor L-glutamate and glycine-binding domain-containing protein</fullName>
    </recommendedName>
</protein>
<accession>A0A6H5J540</accession>
<dbReference type="SUPFAM" id="SSF53850">
    <property type="entry name" value="Periplasmic binding protein-like II"/>
    <property type="match status" value="1"/>
</dbReference>
<name>A0A6H5J540_9HYME</name>
<comment type="subcellular location">
    <subcellularLocation>
        <location evidence="1">Cell membrane</location>
        <topology evidence="1">Multi-pass membrane protein</topology>
    </subcellularLocation>
</comment>
<dbReference type="AlphaFoldDB" id="A0A6H5J540"/>
<dbReference type="PANTHER" id="PTHR42643">
    <property type="entry name" value="IONOTROPIC RECEPTOR 20A-RELATED"/>
    <property type="match status" value="1"/>
</dbReference>
<dbReference type="EMBL" id="CADCXV010001338">
    <property type="protein sequence ID" value="CAB0043610.1"/>
    <property type="molecule type" value="Genomic_DNA"/>
</dbReference>
<dbReference type="Proteomes" id="UP000479190">
    <property type="component" value="Unassembled WGS sequence"/>
</dbReference>
<evidence type="ECO:0000256" key="7">
    <source>
        <dbReference type="ARBA" id="ARBA00023180"/>
    </source>
</evidence>
<dbReference type="OrthoDB" id="7679028at2759"/>
<evidence type="ECO:0000256" key="5">
    <source>
        <dbReference type="ARBA" id="ARBA00023136"/>
    </source>
</evidence>
<dbReference type="PANTHER" id="PTHR42643:SF24">
    <property type="entry name" value="IONOTROPIC RECEPTOR 60A"/>
    <property type="match status" value="1"/>
</dbReference>
<keyword evidence="3 8" id="KW-0812">Transmembrane</keyword>
<reference evidence="9 10" key="1">
    <citation type="submission" date="2020-02" db="EMBL/GenBank/DDBJ databases">
        <authorList>
            <person name="Ferguson B K."/>
        </authorList>
    </citation>
    <scope>NUCLEOTIDE SEQUENCE [LARGE SCALE GENOMIC DNA]</scope>
</reference>
<keyword evidence="5 8" id="KW-0472">Membrane</keyword>
<keyword evidence="7" id="KW-0325">Glycoprotein</keyword>
<evidence type="ECO:0000256" key="3">
    <source>
        <dbReference type="ARBA" id="ARBA00022692"/>
    </source>
</evidence>
<dbReference type="GO" id="GO:0005886">
    <property type="term" value="C:plasma membrane"/>
    <property type="evidence" value="ECO:0007669"/>
    <property type="project" value="UniProtKB-SubCell"/>
</dbReference>
<feature type="transmembrane region" description="Helical" evidence="8">
    <location>
        <begin position="541"/>
        <end position="561"/>
    </location>
</feature>
<sequence length="574" mass="65521">MFGDDWTSGEAAFFSRSRSSLFVFNRTGTSDIFRSDTYRRVVNIVKINRTVLERKVSPAGVVVVEEQSEFSFLSFLEALRGSVFWTNQAAFLVVSRRPEARCSSASSMLSLAWSFDIANIVYVCRRSDEHHVLYSFNPFVAVATAFWRRVVDDEDSIVEPSWTLFSRDITDLVETDESCYFDRLANMSTYKMSLGTEVANRNYCLSVPVTKLRDLTQRPAQLIDKFVRQIGASYDLKFYTGLPPLDARGRPQGILEDLIARKIDLCTRAIVVDDRWKMQTGFSSETYLWAMSRKHKVSNLQKFVSALDPNVLVDVVVSCALFLLVSRLLLRLSWSSATVEFVRVFTSSMDKQAFARARYGSERILLCTAILLIAYSSAYFVGLFSAVNTIDNFFSPVDALEDFIENERLVVRTHTTVMPQIQQITRRKIAPINDVPPCLREIIFGRDDVICICGEILLKAHGIRDTETIHVSRPLFNMRTVVFAVRPDWFLLPKLNNFLLRIYETGFVKKQYEANYTIDWGAEHNGGTVRKRDFGLKIQEMHLVFTVVLAGYALAIAVFGLEMLNERTNNKINE</sequence>
<keyword evidence="6" id="KW-0675">Receptor</keyword>
<feature type="transmembrane region" description="Helical" evidence="8">
    <location>
        <begin position="311"/>
        <end position="330"/>
    </location>
</feature>
<dbReference type="InterPro" id="IPR052192">
    <property type="entry name" value="Insect_Ionotropic_Sensory_Rcpt"/>
</dbReference>
<evidence type="ECO:0008006" key="11">
    <source>
        <dbReference type="Google" id="ProtNLM"/>
    </source>
</evidence>
<gene>
    <name evidence="9" type="ORF">TBRA_LOCUS15198</name>
</gene>
<evidence type="ECO:0000256" key="4">
    <source>
        <dbReference type="ARBA" id="ARBA00022989"/>
    </source>
</evidence>
<evidence type="ECO:0000313" key="10">
    <source>
        <dbReference type="Proteomes" id="UP000479190"/>
    </source>
</evidence>
<evidence type="ECO:0000256" key="1">
    <source>
        <dbReference type="ARBA" id="ARBA00004651"/>
    </source>
</evidence>
<organism evidence="9 10">
    <name type="scientific">Trichogramma brassicae</name>
    <dbReference type="NCBI Taxonomy" id="86971"/>
    <lineage>
        <taxon>Eukaryota</taxon>
        <taxon>Metazoa</taxon>
        <taxon>Ecdysozoa</taxon>
        <taxon>Arthropoda</taxon>
        <taxon>Hexapoda</taxon>
        <taxon>Insecta</taxon>
        <taxon>Pterygota</taxon>
        <taxon>Neoptera</taxon>
        <taxon>Endopterygota</taxon>
        <taxon>Hymenoptera</taxon>
        <taxon>Apocrita</taxon>
        <taxon>Proctotrupomorpha</taxon>
        <taxon>Chalcidoidea</taxon>
        <taxon>Trichogrammatidae</taxon>
        <taxon>Trichogramma</taxon>
    </lineage>
</organism>
<feature type="transmembrane region" description="Helical" evidence="8">
    <location>
        <begin position="364"/>
        <end position="387"/>
    </location>
</feature>
<evidence type="ECO:0000256" key="6">
    <source>
        <dbReference type="ARBA" id="ARBA00023170"/>
    </source>
</evidence>